<evidence type="ECO:0000256" key="10">
    <source>
        <dbReference type="RuleBase" id="RU351113"/>
    </source>
</evidence>
<evidence type="ECO:0000313" key="11">
    <source>
        <dbReference type="EMBL" id="KAF7267411.1"/>
    </source>
</evidence>
<proteinExistence type="inferred from homology"/>
<keyword evidence="3 10" id="KW-0716">Sensory transduction</keyword>
<comment type="similarity">
    <text evidence="10">Belongs to the insect chemoreceptor superfamily. Heteromeric odorant receptor channel (TC 1.A.69) family.</text>
</comment>
<evidence type="ECO:0000256" key="8">
    <source>
        <dbReference type="ARBA" id="ARBA00023170"/>
    </source>
</evidence>
<evidence type="ECO:0000256" key="1">
    <source>
        <dbReference type="ARBA" id="ARBA00004651"/>
    </source>
</evidence>
<accession>A0A834HW91</accession>
<evidence type="ECO:0000256" key="5">
    <source>
        <dbReference type="ARBA" id="ARBA00022725"/>
    </source>
</evidence>
<evidence type="ECO:0000256" key="2">
    <source>
        <dbReference type="ARBA" id="ARBA00022475"/>
    </source>
</evidence>
<organism evidence="11 12">
    <name type="scientific">Rhynchophorus ferrugineus</name>
    <name type="common">Red palm weevil</name>
    <name type="synonym">Curculio ferrugineus</name>
    <dbReference type="NCBI Taxonomy" id="354439"/>
    <lineage>
        <taxon>Eukaryota</taxon>
        <taxon>Metazoa</taxon>
        <taxon>Ecdysozoa</taxon>
        <taxon>Arthropoda</taxon>
        <taxon>Hexapoda</taxon>
        <taxon>Insecta</taxon>
        <taxon>Pterygota</taxon>
        <taxon>Neoptera</taxon>
        <taxon>Endopterygota</taxon>
        <taxon>Coleoptera</taxon>
        <taxon>Polyphaga</taxon>
        <taxon>Cucujiformia</taxon>
        <taxon>Curculionidae</taxon>
        <taxon>Dryophthorinae</taxon>
        <taxon>Rhynchophorus</taxon>
    </lineage>
</organism>
<sequence>MDKKEFHVLIKYCFLNGRNTVEAKTWLAAVFPGTVPGKSNIKDCVPVNLSEDIEGITGLGDSVFVCCQFQYMSKNWSKFLNEVTDTKRFGKPTTYDKVVRRTNLCSMTYFICTSVCVILYGIIKVLDTDQCKMMNELNGTHEVCDSVTPLWWPTAEMNLWLKAFFTFCSLVSCEFYLPPSGIVSFLVWESVVLIQAKIAHLKELFRDCLNDEDPRRKREKLNICIQYHLEIFRLCNELNNLSKWILGQLSFAAAVVIGCIVNQMIKQYAIGSTFHLLGYMLVVFLTCQTGQIMKDETCDIQDALYEAKWVGSNKDIIKDLKFIMLRCQAPTHLRAIPLGTFDYSLWIVILKSSYSYITLLTKQ</sequence>
<evidence type="ECO:0000313" key="12">
    <source>
        <dbReference type="Proteomes" id="UP000625711"/>
    </source>
</evidence>
<gene>
    <name evidence="11" type="ORF">GWI33_019360</name>
</gene>
<comment type="caution">
    <text evidence="10">Lacks conserved residue(s) required for the propagation of feature annotation.</text>
</comment>
<protein>
    <recommendedName>
        <fullName evidence="10">Odorant receptor</fullName>
    </recommendedName>
</protein>
<dbReference type="AlphaFoldDB" id="A0A834HW91"/>
<evidence type="ECO:0000256" key="9">
    <source>
        <dbReference type="ARBA" id="ARBA00023224"/>
    </source>
</evidence>
<name>A0A834HW91_RHYFE</name>
<evidence type="ECO:0000256" key="4">
    <source>
        <dbReference type="ARBA" id="ARBA00022692"/>
    </source>
</evidence>
<feature type="transmembrane region" description="Helical" evidence="10">
    <location>
        <begin position="244"/>
        <end position="261"/>
    </location>
</feature>
<keyword evidence="12" id="KW-1185">Reference proteome</keyword>
<dbReference type="EMBL" id="JAACXV010014429">
    <property type="protein sequence ID" value="KAF7267411.1"/>
    <property type="molecule type" value="Genomic_DNA"/>
</dbReference>
<keyword evidence="7 10" id="KW-0472">Membrane</keyword>
<keyword evidence="5 10" id="KW-0552">Olfaction</keyword>
<comment type="subcellular location">
    <subcellularLocation>
        <location evidence="1 10">Cell membrane</location>
        <topology evidence="1 10">Multi-pass membrane protein</topology>
    </subcellularLocation>
</comment>
<dbReference type="GO" id="GO:0004984">
    <property type="term" value="F:olfactory receptor activity"/>
    <property type="evidence" value="ECO:0007669"/>
    <property type="project" value="InterPro"/>
</dbReference>
<keyword evidence="4 10" id="KW-0812">Transmembrane</keyword>
<keyword evidence="8 10" id="KW-0675">Receptor</keyword>
<comment type="caution">
    <text evidence="11">The sequence shown here is derived from an EMBL/GenBank/DDBJ whole genome shotgun (WGS) entry which is preliminary data.</text>
</comment>
<evidence type="ECO:0000256" key="7">
    <source>
        <dbReference type="ARBA" id="ARBA00023136"/>
    </source>
</evidence>
<dbReference type="OrthoDB" id="6707955at2759"/>
<evidence type="ECO:0000256" key="3">
    <source>
        <dbReference type="ARBA" id="ARBA00022606"/>
    </source>
</evidence>
<evidence type="ECO:0000256" key="6">
    <source>
        <dbReference type="ARBA" id="ARBA00022989"/>
    </source>
</evidence>
<keyword evidence="9 10" id="KW-0807">Transducer</keyword>
<dbReference type="GO" id="GO:0005549">
    <property type="term" value="F:odorant binding"/>
    <property type="evidence" value="ECO:0007669"/>
    <property type="project" value="InterPro"/>
</dbReference>
<dbReference type="PANTHER" id="PTHR21137">
    <property type="entry name" value="ODORANT RECEPTOR"/>
    <property type="match status" value="1"/>
</dbReference>
<reference evidence="11" key="1">
    <citation type="submission" date="2020-08" db="EMBL/GenBank/DDBJ databases">
        <title>Genome sequencing and assembly of the red palm weevil Rhynchophorus ferrugineus.</title>
        <authorList>
            <person name="Dias G.B."/>
            <person name="Bergman C.M."/>
            <person name="Manee M."/>
        </authorList>
    </citation>
    <scope>NUCLEOTIDE SEQUENCE</scope>
    <source>
        <strain evidence="11">AA-2017</strain>
        <tissue evidence="11">Whole larva</tissue>
    </source>
</reference>
<dbReference type="Proteomes" id="UP000625711">
    <property type="component" value="Unassembled WGS sequence"/>
</dbReference>
<dbReference type="GO" id="GO:0005886">
    <property type="term" value="C:plasma membrane"/>
    <property type="evidence" value="ECO:0007669"/>
    <property type="project" value="UniProtKB-SubCell"/>
</dbReference>
<dbReference type="Pfam" id="PF02949">
    <property type="entry name" value="7tm_6"/>
    <property type="match status" value="1"/>
</dbReference>
<dbReference type="InterPro" id="IPR004117">
    <property type="entry name" value="7tm6_olfct_rcpt"/>
</dbReference>
<keyword evidence="2" id="KW-1003">Cell membrane</keyword>
<keyword evidence="6 10" id="KW-1133">Transmembrane helix</keyword>
<dbReference type="PANTHER" id="PTHR21137:SF35">
    <property type="entry name" value="ODORANT RECEPTOR 19A-RELATED"/>
    <property type="match status" value="1"/>
</dbReference>
<dbReference type="GO" id="GO:0007165">
    <property type="term" value="P:signal transduction"/>
    <property type="evidence" value="ECO:0007669"/>
    <property type="project" value="UniProtKB-KW"/>
</dbReference>
<feature type="transmembrane region" description="Helical" evidence="10">
    <location>
        <begin position="107"/>
        <end position="126"/>
    </location>
</feature>
<feature type="transmembrane region" description="Helical" evidence="10">
    <location>
        <begin position="268"/>
        <end position="286"/>
    </location>
</feature>